<gene>
    <name evidence="6" type="ORF">BT63DRAFT_434092</name>
</gene>
<dbReference type="Pfam" id="PF09732">
    <property type="entry name" value="CactinC_cactus"/>
    <property type="match status" value="1"/>
</dbReference>
<evidence type="ECO:0000256" key="1">
    <source>
        <dbReference type="ARBA" id="ARBA00006895"/>
    </source>
</evidence>
<feature type="domain" description="Splicing factor cactin central" evidence="5">
    <location>
        <begin position="29"/>
        <end position="214"/>
    </location>
</feature>
<evidence type="ECO:0000256" key="2">
    <source>
        <dbReference type="ARBA" id="ARBA00034534"/>
    </source>
</evidence>
<dbReference type="GO" id="GO:0045292">
    <property type="term" value="P:mRNA cis splicing, via spliceosome"/>
    <property type="evidence" value="ECO:0007669"/>
    <property type="project" value="TreeGrafter"/>
</dbReference>
<evidence type="ECO:0000259" key="5">
    <source>
        <dbReference type="Pfam" id="PF10312"/>
    </source>
</evidence>
<dbReference type="EMBL" id="MU004239">
    <property type="protein sequence ID" value="KAF2666209.1"/>
    <property type="molecule type" value="Genomic_DNA"/>
</dbReference>
<protein>
    <recommendedName>
        <fullName evidence="2">Splicing factor Cactin</fullName>
    </recommendedName>
</protein>
<dbReference type="SMART" id="SM01050">
    <property type="entry name" value="CactinC_cactus"/>
    <property type="match status" value="1"/>
</dbReference>
<evidence type="ECO:0000256" key="3">
    <source>
        <dbReference type="SAM" id="MobiDB-lite"/>
    </source>
</evidence>
<dbReference type="GO" id="GO:0005681">
    <property type="term" value="C:spliceosomal complex"/>
    <property type="evidence" value="ECO:0007669"/>
    <property type="project" value="TreeGrafter"/>
</dbReference>
<dbReference type="PANTHER" id="PTHR21737">
    <property type="entry name" value="POLYGLUTAMINE BINDING PROTEIN 1/MARVEL MEMBRANE-ASSOCIATING DOMAIN CONTAINING 3"/>
    <property type="match status" value="1"/>
</dbReference>
<name>A0A6A6U1N8_9PEZI</name>
<keyword evidence="7" id="KW-1185">Reference proteome</keyword>
<evidence type="ECO:0000259" key="4">
    <source>
        <dbReference type="Pfam" id="PF09732"/>
    </source>
</evidence>
<feature type="compositionally biased region" description="Basic and acidic residues" evidence="3">
    <location>
        <begin position="7"/>
        <end position="18"/>
    </location>
</feature>
<dbReference type="PANTHER" id="PTHR21737:SF4">
    <property type="entry name" value="SPLICING FACTOR CACTIN"/>
    <property type="match status" value="1"/>
</dbReference>
<comment type="similarity">
    <text evidence="1">Belongs to the CACTIN family.</text>
</comment>
<dbReference type="Pfam" id="PF10312">
    <property type="entry name" value="Cactin_mid"/>
    <property type="match status" value="1"/>
</dbReference>
<evidence type="ECO:0000313" key="7">
    <source>
        <dbReference type="Proteomes" id="UP000799302"/>
    </source>
</evidence>
<dbReference type="OrthoDB" id="265955at2759"/>
<reference evidence="6" key="1">
    <citation type="journal article" date="2020" name="Stud. Mycol.">
        <title>101 Dothideomycetes genomes: a test case for predicting lifestyles and emergence of pathogens.</title>
        <authorList>
            <person name="Haridas S."/>
            <person name="Albert R."/>
            <person name="Binder M."/>
            <person name="Bloem J."/>
            <person name="Labutti K."/>
            <person name="Salamov A."/>
            <person name="Andreopoulos B."/>
            <person name="Baker S."/>
            <person name="Barry K."/>
            <person name="Bills G."/>
            <person name="Bluhm B."/>
            <person name="Cannon C."/>
            <person name="Castanera R."/>
            <person name="Culley D."/>
            <person name="Daum C."/>
            <person name="Ezra D."/>
            <person name="Gonzalez J."/>
            <person name="Henrissat B."/>
            <person name="Kuo A."/>
            <person name="Liang C."/>
            <person name="Lipzen A."/>
            <person name="Lutzoni F."/>
            <person name="Magnuson J."/>
            <person name="Mondo S."/>
            <person name="Nolan M."/>
            <person name="Ohm R."/>
            <person name="Pangilinan J."/>
            <person name="Park H.-J."/>
            <person name="Ramirez L."/>
            <person name="Alfaro M."/>
            <person name="Sun H."/>
            <person name="Tritt A."/>
            <person name="Yoshinaga Y."/>
            <person name="Zwiers L.-H."/>
            <person name="Turgeon B."/>
            <person name="Goodwin S."/>
            <person name="Spatafora J."/>
            <person name="Crous P."/>
            <person name="Grigoriev I."/>
        </authorList>
    </citation>
    <scope>NUCLEOTIDE SEQUENCE</scope>
    <source>
        <strain evidence="6">CBS 115976</strain>
    </source>
</reference>
<feature type="domain" description="Splicing factor Cactin C-terminal" evidence="4">
    <location>
        <begin position="363"/>
        <end position="500"/>
    </location>
</feature>
<feature type="region of interest" description="Disordered" evidence="3">
    <location>
        <begin position="1"/>
        <end position="33"/>
    </location>
</feature>
<sequence>MSYRGRGNNDRFRQDDRPGQNNPRKRPAADVEEDRWVAEEDKFVLRQAKRRAILRVRGGRAKPIDWLAVVLRSVDKTMDFEDETTEEGELDIVDPEGVFEGLDAQELADLKKDIDSYLDRETNSSNKEFWSTMKVICVDRLSKLKGTARGARGVGSISADVDRMFSNKTFPELEKLEGQIRGKLNSDEDIDVDYWEHLLQTLLLWKAKAKLKSFSQDIVKGRLMKLRQEQIMEAEAVRKQLGAVFSAQPASTGTKASQFADPEPLLKIRAEDKGHEVVDETEFLQKIMDDRRKVLKLGYVPMKAQLSKQDGVLTLGSSSANKSSSMSNSASGWYQRMVARGVEEDEEMLTTQEPVETTHKAEWADKYEARNPEHFNRVRLGYEWNKYNQTHYDIDNPPPKVVQGYKFNMFYPDLVDKAKAPTYKIEREGGRKRGQTFAPAGEEDTCLIRFIAGAPYNDVAFRIVDREWDYSSKRERGFKSSFEQGILQLHFQFKKIYYRK</sequence>
<dbReference type="AlphaFoldDB" id="A0A6A6U1N8"/>
<accession>A0A6A6U1N8</accession>
<evidence type="ECO:0000313" key="6">
    <source>
        <dbReference type="EMBL" id="KAF2666209.1"/>
    </source>
</evidence>
<dbReference type="InterPro" id="IPR018816">
    <property type="entry name" value="Cactin_central"/>
</dbReference>
<dbReference type="GO" id="GO:0005737">
    <property type="term" value="C:cytoplasm"/>
    <property type="evidence" value="ECO:0007669"/>
    <property type="project" value="TreeGrafter"/>
</dbReference>
<proteinExistence type="inferred from homology"/>
<dbReference type="InterPro" id="IPR019134">
    <property type="entry name" value="Cactin_C"/>
</dbReference>
<organism evidence="6 7">
    <name type="scientific">Microthyrium microscopicum</name>
    <dbReference type="NCBI Taxonomy" id="703497"/>
    <lineage>
        <taxon>Eukaryota</taxon>
        <taxon>Fungi</taxon>
        <taxon>Dikarya</taxon>
        <taxon>Ascomycota</taxon>
        <taxon>Pezizomycotina</taxon>
        <taxon>Dothideomycetes</taxon>
        <taxon>Dothideomycetes incertae sedis</taxon>
        <taxon>Microthyriales</taxon>
        <taxon>Microthyriaceae</taxon>
        <taxon>Microthyrium</taxon>
    </lineage>
</organism>
<dbReference type="Proteomes" id="UP000799302">
    <property type="component" value="Unassembled WGS sequence"/>
</dbReference>